<dbReference type="PANTHER" id="PTHR11839">
    <property type="entry name" value="UDP/ADP-SUGAR PYROPHOSPHATASE"/>
    <property type="match status" value="1"/>
</dbReference>
<reference evidence="4" key="1">
    <citation type="journal article" date="2013" name="Environ. Microbiol.">
        <title>Microbiota from the distal guts of lean and obese adolescents exhibit partial functional redundancy besides clear differences in community structure.</title>
        <authorList>
            <person name="Ferrer M."/>
            <person name="Ruiz A."/>
            <person name="Lanza F."/>
            <person name="Haange S.B."/>
            <person name="Oberbach A."/>
            <person name="Till H."/>
            <person name="Bargiela R."/>
            <person name="Campoy C."/>
            <person name="Segura M.T."/>
            <person name="Richter M."/>
            <person name="von Bergen M."/>
            <person name="Seifert J."/>
            <person name="Suarez A."/>
        </authorList>
    </citation>
    <scope>NUCLEOTIDE SEQUENCE</scope>
</reference>
<organism evidence="4">
    <name type="scientific">human gut metagenome</name>
    <dbReference type="NCBI Taxonomy" id="408170"/>
    <lineage>
        <taxon>unclassified sequences</taxon>
        <taxon>metagenomes</taxon>
        <taxon>organismal metagenomes</taxon>
    </lineage>
</organism>
<dbReference type="InterPro" id="IPR020476">
    <property type="entry name" value="Nudix_hydrolase"/>
</dbReference>
<evidence type="ECO:0000313" key="4">
    <source>
        <dbReference type="EMBL" id="EKC53663.1"/>
    </source>
</evidence>
<keyword evidence="2 4" id="KW-0378">Hydrolase</keyword>
<dbReference type="SUPFAM" id="SSF55811">
    <property type="entry name" value="Nudix"/>
    <property type="match status" value="1"/>
</dbReference>
<dbReference type="PRINTS" id="PR00502">
    <property type="entry name" value="NUDIXFAMILY"/>
</dbReference>
<sequence>MEHPGGVTVLPLEPDGTVWCVRQYRYPFSRTLLEVPAGKLEPGEAPELAAARELSEETGLTAGRMQYLGANFTSPGYSEEVLHIYLARDLHRGAAHLDPGEFLNVERHPLEELVQMALDGELCDGKTTVALLKTQLLLARERGEAASGGL</sequence>
<name>K1S868_9ZZZZ</name>
<dbReference type="PROSITE" id="PS51462">
    <property type="entry name" value="NUDIX"/>
    <property type="match status" value="1"/>
</dbReference>
<dbReference type="GO" id="GO:0005829">
    <property type="term" value="C:cytosol"/>
    <property type="evidence" value="ECO:0007669"/>
    <property type="project" value="TreeGrafter"/>
</dbReference>
<dbReference type="AlphaFoldDB" id="K1S868"/>
<dbReference type="GO" id="GO:0016462">
    <property type="term" value="F:pyrophosphatase activity"/>
    <property type="evidence" value="ECO:0007669"/>
    <property type="project" value="UniProtKB-ARBA"/>
</dbReference>
<dbReference type="Gene3D" id="3.90.79.10">
    <property type="entry name" value="Nucleoside Triphosphate Pyrophosphohydrolase"/>
    <property type="match status" value="1"/>
</dbReference>
<dbReference type="InterPro" id="IPR000086">
    <property type="entry name" value="NUDIX_hydrolase_dom"/>
</dbReference>
<dbReference type="PROSITE" id="PS00893">
    <property type="entry name" value="NUDIX_BOX"/>
    <property type="match status" value="1"/>
</dbReference>
<comment type="cofactor">
    <cofactor evidence="1">
        <name>Mg(2+)</name>
        <dbReference type="ChEBI" id="CHEBI:18420"/>
    </cofactor>
</comment>
<dbReference type="CDD" id="cd03424">
    <property type="entry name" value="NUDIX_ADPRase_Nudt5_UGPPase_Nudt14"/>
    <property type="match status" value="1"/>
</dbReference>
<accession>K1S868</accession>
<dbReference type="InterPro" id="IPR015797">
    <property type="entry name" value="NUDIX_hydrolase-like_dom_sf"/>
</dbReference>
<gene>
    <name evidence="4" type="ORF">OBE_12478</name>
</gene>
<evidence type="ECO:0000259" key="3">
    <source>
        <dbReference type="PROSITE" id="PS51462"/>
    </source>
</evidence>
<dbReference type="EMBL" id="AJWZ01008603">
    <property type="protein sequence ID" value="EKC53663.1"/>
    <property type="molecule type" value="Genomic_DNA"/>
</dbReference>
<dbReference type="PANTHER" id="PTHR11839:SF18">
    <property type="entry name" value="NUDIX HYDROLASE DOMAIN-CONTAINING PROTEIN"/>
    <property type="match status" value="1"/>
</dbReference>
<proteinExistence type="predicted"/>
<dbReference type="GO" id="GO:0019693">
    <property type="term" value="P:ribose phosphate metabolic process"/>
    <property type="evidence" value="ECO:0007669"/>
    <property type="project" value="TreeGrafter"/>
</dbReference>
<evidence type="ECO:0000256" key="2">
    <source>
        <dbReference type="ARBA" id="ARBA00022801"/>
    </source>
</evidence>
<dbReference type="Pfam" id="PF00293">
    <property type="entry name" value="NUDIX"/>
    <property type="match status" value="1"/>
</dbReference>
<comment type="caution">
    <text evidence="4">The sequence shown here is derived from an EMBL/GenBank/DDBJ whole genome shotgun (WGS) entry which is preliminary data.</text>
</comment>
<dbReference type="GO" id="GO:0006753">
    <property type="term" value="P:nucleoside phosphate metabolic process"/>
    <property type="evidence" value="ECO:0007669"/>
    <property type="project" value="TreeGrafter"/>
</dbReference>
<evidence type="ECO:0000256" key="1">
    <source>
        <dbReference type="ARBA" id="ARBA00001946"/>
    </source>
</evidence>
<dbReference type="InterPro" id="IPR020084">
    <property type="entry name" value="NUDIX_hydrolase_CS"/>
</dbReference>
<protein>
    <submittedName>
        <fullName evidence="4">NUDIX hydrolase</fullName>
    </submittedName>
</protein>
<feature type="domain" description="Nudix hydrolase" evidence="3">
    <location>
        <begin position="2"/>
        <end position="135"/>
    </location>
</feature>